<proteinExistence type="inferred from homology"/>
<organism evidence="4 5">
    <name type="scientific">Sporothrix stenoceras</name>
    <dbReference type="NCBI Taxonomy" id="5173"/>
    <lineage>
        <taxon>Eukaryota</taxon>
        <taxon>Fungi</taxon>
        <taxon>Dikarya</taxon>
        <taxon>Ascomycota</taxon>
        <taxon>Pezizomycotina</taxon>
        <taxon>Sordariomycetes</taxon>
        <taxon>Sordariomycetidae</taxon>
        <taxon>Ophiostomatales</taxon>
        <taxon>Ophiostomataceae</taxon>
        <taxon>Sporothrix</taxon>
    </lineage>
</organism>
<reference evidence="4 5" key="1">
    <citation type="journal article" date="2024" name="IMA Fungus">
        <title>IMA Genome - F19 : A genome assembly and annotation guide to empower mycologists, including annotated draft genome sequences of Ceratocystis pirilliformis, Diaporthe australafricana, Fusarium ophioides, Paecilomyces lecythidis, and Sporothrix stenoceras.</title>
        <authorList>
            <person name="Aylward J."/>
            <person name="Wilson A.M."/>
            <person name="Visagie C.M."/>
            <person name="Spraker J."/>
            <person name="Barnes I."/>
            <person name="Buitendag C."/>
            <person name="Ceriani C."/>
            <person name="Del Mar Angel L."/>
            <person name="du Plessis D."/>
            <person name="Fuchs T."/>
            <person name="Gasser K."/>
            <person name="Kramer D."/>
            <person name="Li W."/>
            <person name="Munsamy K."/>
            <person name="Piso A."/>
            <person name="Price J.L."/>
            <person name="Sonnekus B."/>
            <person name="Thomas C."/>
            <person name="van der Nest A."/>
            <person name="van Dijk A."/>
            <person name="van Heerden A."/>
            <person name="van Vuuren N."/>
            <person name="Yilmaz N."/>
            <person name="Duong T.A."/>
            <person name="van der Merwe N.A."/>
            <person name="Wingfield M.J."/>
            <person name="Wingfield B.D."/>
        </authorList>
    </citation>
    <scope>NUCLEOTIDE SEQUENCE [LARGE SCALE GENOMIC DNA]</scope>
    <source>
        <strain evidence="4 5">CMW 5346</strain>
    </source>
</reference>
<dbReference type="InterPro" id="IPR045853">
    <property type="entry name" value="Pep_chain_release_fac_I_sf"/>
</dbReference>
<dbReference type="InterPro" id="IPR052104">
    <property type="entry name" value="Mito_Release_Factor_mL62"/>
</dbReference>
<feature type="domain" description="Prokaryotic-type class I peptide chain release factors" evidence="3">
    <location>
        <begin position="77"/>
        <end position="196"/>
    </location>
</feature>
<dbReference type="SUPFAM" id="SSF75620">
    <property type="entry name" value="Release factor"/>
    <property type="match status" value="1"/>
</dbReference>
<protein>
    <recommendedName>
        <fullName evidence="3">Prokaryotic-type class I peptide chain release factors domain-containing protein</fullName>
    </recommendedName>
</protein>
<evidence type="ECO:0000256" key="2">
    <source>
        <dbReference type="SAM" id="MobiDB-lite"/>
    </source>
</evidence>
<feature type="region of interest" description="Disordered" evidence="2">
    <location>
        <begin position="70"/>
        <end position="92"/>
    </location>
</feature>
<comment type="caution">
    <text evidence="4">The sequence shown here is derived from an EMBL/GenBank/DDBJ whole genome shotgun (WGS) entry which is preliminary data.</text>
</comment>
<comment type="similarity">
    <text evidence="1">Belongs to the prokaryotic/mitochondrial release factor family.</text>
</comment>
<dbReference type="Gene3D" id="3.30.160.20">
    <property type="match status" value="1"/>
</dbReference>
<gene>
    <name evidence="4" type="ORF">Sste5346_003118</name>
</gene>
<accession>A0ABR3ZET1</accession>
<dbReference type="Pfam" id="PF00472">
    <property type="entry name" value="RF-1"/>
    <property type="match status" value="1"/>
</dbReference>
<evidence type="ECO:0000256" key="1">
    <source>
        <dbReference type="ARBA" id="ARBA00010835"/>
    </source>
</evidence>
<name>A0ABR3ZET1_9PEZI</name>
<dbReference type="PANTHER" id="PTHR11075">
    <property type="entry name" value="PEPTIDE CHAIN RELEASE FACTOR"/>
    <property type="match status" value="1"/>
</dbReference>
<evidence type="ECO:0000259" key="3">
    <source>
        <dbReference type="Pfam" id="PF00472"/>
    </source>
</evidence>
<evidence type="ECO:0000313" key="4">
    <source>
        <dbReference type="EMBL" id="KAL1899196.1"/>
    </source>
</evidence>
<keyword evidence="5" id="KW-1185">Reference proteome</keyword>
<dbReference type="InterPro" id="IPR000352">
    <property type="entry name" value="Pep_chain_release_fac_I"/>
</dbReference>
<dbReference type="EMBL" id="JAWCUI010000013">
    <property type="protein sequence ID" value="KAL1899196.1"/>
    <property type="molecule type" value="Genomic_DNA"/>
</dbReference>
<dbReference type="PANTHER" id="PTHR11075:SF54">
    <property type="entry name" value="LARGE RIBOSOMAL SUBUNIT PROTEIN ML62"/>
    <property type="match status" value="1"/>
</dbReference>
<dbReference type="Proteomes" id="UP001583186">
    <property type="component" value="Unassembled WGS sequence"/>
</dbReference>
<evidence type="ECO:0000313" key="5">
    <source>
        <dbReference type="Proteomes" id="UP001583186"/>
    </source>
</evidence>
<sequence length="207" mass="23258">MLAVSVFRRARLSPLTIPFVGLTSRPYAASKTFTTTTPRRANDRYSAFDSGFDPEDLQATRQWRQKLAQDALPKGNTTFSRSSGPGGQHVNKTETKATTVWAVHELMGALPTLLRDRIRTSRYYTKATDSLTIQAQAERSRTANAEANREKLFEELVALYEATVPGEARPEKVAKYKAVEKSFHSARIKEKKKLSSKKQFRRGGGFE</sequence>